<proteinExistence type="predicted"/>
<dbReference type="Gene3D" id="1.10.150.520">
    <property type="match status" value="1"/>
</dbReference>
<dbReference type="Proteomes" id="UP000253090">
    <property type="component" value="Unassembled WGS sequence"/>
</dbReference>
<dbReference type="SFLD" id="SFLDG01129">
    <property type="entry name" value="C1.5:_HAD__Beta-PGM__Phosphata"/>
    <property type="match status" value="1"/>
</dbReference>
<gene>
    <name evidence="5" type="ORF">DFP94_11888</name>
</gene>
<dbReference type="SFLD" id="SFLDS00003">
    <property type="entry name" value="Haloacid_Dehalogenase"/>
    <property type="match status" value="1"/>
</dbReference>
<protein>
    <submittedName>
        <fullName evidence="5">Putative hydrolase of the HAD superfamily</fullName>
    </submittedName>
</protein>
<accession>A0A369AY75</accession>
<name>A0A369AY75_9BACL</name>
<dbReference type="InterPro" id="IPR006439">
    <property type="entry name" value="HAD-SF_hydro_IA"/>
</dbReference>
<keyword evidence="4" id="KW-0460">Magnesium</keyword>
<dbReference type="Gene3D" id="3.40.50.1000">
    <property type="entry name" value="HAD superfamily/HAD-like"/>
    <property type="match status" value="1"/>
</dbReference>
<dbReference type="RefSeq" id="WP_114499009.1">
    <property type="nucleotide sequence ID" value="NZ_QPJW01000018.1"/>
</dbReference>
<dbReference type="NCBIfam" id="TIGR01549">
    <property type="entry name" value="HAD-SF-IA-v1"/>
    <property type="match status" value="1"/>
</dbReference>
<dbReference type="PANTHER" id="PTHR46470">
    <property type="entry name" value="N-ACYLNEURAMINATE-9-PHOSPHATASE"/>
    <property type="match status" value="1"/>
</dbReference>
<dbReference type="GO" id="GO:0016791">
    <property type="term" value="F:phosphatase activity"/>
    <property type="evidence" value="ECO:0007669"/>
    <property type="project" value="TreeGrafter"/>
</dbReference>
<evidence type="ECO:0000256" key="4">
    <source>
        <dbReference type="ARBA" id="ARBA00022842"/>
    </source>
</evidence>
<keyword evidence="3 5" id="KW-0378">Hydrolase</keyword>
<dbReference type="InterPro" id="IPR036412">
    <property type="entry name" value="HAD-like_sf"/>
</dbReference>
<comment type="cofactor">
    <cofactor evidence="1">
        <name>Mg(2+)</name>
        <dbReference type="ChEBI" id="CHEBI:18420"/>
    </cofactor>
</comment>
<reference evidence="5 6" key="1">
    <citation type="submission" date="2018-07" db="EMBL/GenBank/DDBJ databases">
        <title>Genomic Encyclopedia of Type Strains, Phase III (KMG-III): the genomes of soil and plant-associated and newly described type strains.</title>
        <authorList>
            <person name="Whitman W."/>
        </authorList>
    </citation>
    <scope>NUCLEOTIDE SEQUENCE [LARGE SCALE GENOMIC DNA]</scope>
    <source>
        <strain evidence="5 6">CECT 8333</strain>
    </source>
</reference>
<dbReference type="AlphaFoldDB" id="A0A369AY75"/>
<dbReference type="SUPFAM" id="SSF56784">
    <property type="entry name" value="HAD-like"/>
    <property type="match status" value="1"/>
</dbReference>
<sequence length="236" mass="27206">MYNTYIFDLYGTLIDIHTDEEDSAVWERLSYHFLYNGYSIEPGTLKEQYRNEVTRQISTPIIECEFPELDIHLIFKNIASEIGFSPEENWLDETVRWFRLLSMRSLKLYDGVKETLSTLKDRNKKIYLLSNGQETFVEAEMRILGITDLFDGIAISSKPGICKPDPLFYAYLADTFNVDLSSAIMIGNDATTDIAGAKRIGMDACYYHSNCSPDTETVDCKHQIWDGNFRRILELV</sequence>
<dbReference type="OrthoDB" id="264363at2"/>
<dbReference type="GO" id="GO:0044281">
    <property type="term" value="P:small molecule metabolic process"/>
    <property type="evidence" value="ECO:0007669"/>
    <property type="project" value="UniProtKB-ARBA"/>
</dbReference>
<dbReference type="InterPro" id="IPR051400">
    <property type="entry name" value="HAD-like_hydrolase"/>
</dbReference>
<evidence type="ECO:0000256" key="3">
    <source>
        <dbReference type="ARBA" id="ARBA00022801"/>
    </source>
</evidence>
<evidence type="ECO:0000256" key="2">
    <source>
        <dbReference type="ARBA" id="ARBA00022723"/>
    </source>
</evidence>
<keyword evidence="2" id="KW-0479">Metal-binding</keyword>
<comment type="caution">
    <text evidence="5">The sequence shown here is derived from an EMBL/GenBank/DDBJ whole genome shotgun (WGS) entry which is preliminary data.</text>
</comment>
<dbReference type="PANTHER" id="PTHR46470:SF2">
    <property type="entry name" value="GLYCERALDEHYDE 3-PHOSPHATE PHOSPHATASE"/>
    <property type="match status" value="1"/>
</dbReference>
<evidence type="ECO:0000313" key="6">
    <source>
        <dbReference type="Proteomes" id="UP000253090"/>
    </source>
</evidence>
<organism evidence="5 6">
    <name type="scientific">Fontibacillus phaseoli</name>
    <dbReference type="NCBI Taxonomy" id="1416533"/>
    <lineage>
        <taxon>Bacteria</taxon>
        <taxon>Bacillati</taxon>
        <taxon>Bacillota</taxon>
        <taxon>Bacilli</taxon>
        <taxon>Bacillales</taxon>
        <taxon>Paenibacillaceae</taxon>
        <taxon>Fontibacillus</taxon>
    </lineage>
</organism>
<dbReference type="Pfam" id="PF00702">
    <property type="entry name" value="Hydrolase"/>
    <property type="match status" value="1"/>
</dbReference>
<dbReference type="InterPro" id="IPR023214">
    <property type="entry name" value="HAD_sf"/>
</dbReference>
<dbReference type="PRINTS" id="PR00413">
    <property type="entry name" value="HADHALOGNASE"/>
</dbReference>
<evidence type="ECO:0000313" key="5">
    <source>
        <dbReference type="EMBL" id="RCX14035.1"/>
    </source>
</evidence>
<dbReference type="GO" id="GO:0046872">
    <property type="term" value="F:metal ion binding"/>
    <property type="evidence" value="ECO:0007669"/>
    <property type="project" value="UniProtKB-KW"/>
</dbReference>
<dbReference type="NCBIfam" id="TIGR01509">
    <property type="entry name" value="HAD-SF-IA-v3"/>
    <property type="match status" value="1"/>
</dbReference>
<keyword evidence="6" id="KW-1185">Reference proteome</keyword>
<evidence type="ECO:0000256" key="1">
    <source>
        <dbReference type="ARBA" id="ARBA00001946"/>
    </source>
</evidence>
<dbReference type="EMBL" id="QPJW01000018">
    <property type="protein sequence ID" value="RCX14035.1"/>
    <property type="molecule type" value="Genomic_DNA"/>
</dbReference>